<evidence type="ECO:0000256" key="1">
    <source>
        <dbReference type="ARBA" id="ARBA00023015"/>
    </source>
</evidence>
<dbReference type="InterPro" id="IPR050109">
    <property type="entry name" value="HTH-type_TetR-like_transc_reg"/>
</dbReference>
<dbReference type="SUPFAM" id="SSF48498">
    <property type="entry name" value="Tetracyclin repressor-like, C-terminal domain"/>
    <property type="match status" value="1"/>
</dbReference>
<keyword evidence="2 4" id="KW-0238">DNA-binding</keyword>
<dbReference type="PANTHER" id="PTHR30055:SF151">
    <property type="entry name" value="TRANSCRIPTIONAL REGULATORY PROTEIN"/>
    <property type="match status" value="1"/>
</dbReference>
<dbReference type="PANTHER" id="PTHR30055">
    <property type="entry name" value="HTH-TYPE TRANSCRIPTIONAL REGULATOR RUTR"/>
    <property type="match status" value="1"/>
</dbReference>
<evidence type="ECO:0000256" key="2">
    <source>
        <dbReference type="ARBA" id="ARBA00023125"/>
    </source>
</evidence>
<keyword evidence="1" id="KW-0805">Transcription regulation</keyword>
<keyword evidence="3" id="KW-0804">Transcription</keyword>
<evidence type="ECO:0000256" key="4">
    <source>
        <dbReference type="PROSITE-ProRule" id="PRU00335"/>
    </source>
</evidence>
<dbReference type="InterPro" id="IPR009057">
    <property type="entry name" value="Homeodomain-like_sf"/>
</dbReference>
<sequence length="206" mass="22496">MRGEPLDAETIVSVTEELLRRHGPEKTTVLDVARALGVSHGSVYRHFPSKVALREAVIQCWLGRMREPLTAADQGPGSAPHDRLRGLLTAMVATKRAKAKEDPELFATFRVLAKEHSAVFSAHVDDLLARIRAIVVDGIASGDFAAVDPDVTARAMLDATCRFRDPGYAVEWSTPGIEAESDAVIALILDGIRARPSERSKRPRPR</sequence>
<evidence type="ECO:0000313" key="7">
    <source>
        <dbReference type="Proteomes" id="UP001597417"/>
    </source>
</evidence>
<feature type="domain" description="HTH tetR-type" evidence="5">
    <location>
        <begin position="5"/>
        <end position="65"/>
    </location>
</feature>
<dbReference type="SUPFAM" id="SSF46689">
    <property type="entry name" value="Homeodomain-like"/>
    <property type="match status" value="1"/>
</dbReference>
<organism evidence="6 7">
    <name type="scientific">Amycolatopsis pigmentata</name>
    <dbReference type="NCBI Taxonomy" id="450801"/>
    <lineage>
        <taxon>Bacteria</taxon>
        <taxon>Bacillati</taxon>
        <taxon>Actinomycetota</taxon>
        <taxon>Actinomycetes</taxon>
        <taxon>Pseudonocardiales</taxon>
        <taxon>Pseudonocardiaceae</taxon>
        <taxon>Amycolatopsis</taxon>
    </lineage>
</organism>
<dbReference type="Gene3D" id="1.10.357.10">
    <property type="entry name" value="Tetracycline Repressor, domain 2"/>
    <property type="match status" value="1"/>
</dbReference>
<dbReference type="Proteomes" id="UP001597417">
    <property type="component" value="Unassembled WGS sequence"/>
</dbReference>
<proteinExistence type="predicted"/>
<evidence type="ECO:0000259" key="5">
    <source>
        <dbReference type="PROSITE" id="PS50977"/>
    </source>
</evidence>
<evidence type="ECO:0000256" key="3">
    <source>
        <dbReference type="ARBA" id="ARBA00023163"/>
    </source>
</evidence>
<dbReference type="PRINTS" id="PR00455">
    <property type="entry name" value="HTHTETR"/>
</dbReference>
<dbReference type="PROSITE" id="PS50977">
    <property type="entry name" value="HTH_TETR_2"/>
    <property type="match status" value="1"/>
</dbReference>
<protein>
    <submittedName>
        <fullName evidence="6">TetR family transcriptional regulator</fullName>
    </submittedName>
</protein>
<accession>A0ABW5FZF5</accession>
<dbReference type="InterPro" id="IPR041478">
    <property type="entry name" value="TetR_C_27"/>
</dbReference>
<dbReference type="EMBL" id="JBHUKR010000017">
    <property type="protein sequence ID" value="MFD2420163.1"/>
    <property type="molecule type" value="Genomic_DNA"/>
</dbReference>
<dbReference type="Pfam" id="PF17935">
    <property type="entry name" value="TetR_C_27"/>
    <property type="match status" value="1"/>
</dbReference>
<reference evidence="7" key="1">
    <citation type="journal article" date="2019" name="Int. J. Syst. Evol. Microbiol.">
        <title>The Global Catalogue of Microorganisms (GCM) 10K type strain sequencing project: providing services to taxonomists for standard genome sequencing and annotation.</title>
        <authorList>
            <consortium name="The Broad Institute Genomics Platform"/>
            <consortium name="The Broad Institute Genome Sequencing Center for Infectious Disease"/>
            <person name="Wu L."/>
            <person name="Ma J."/>
        </authorList>
    </citation>
    <scope>NUCLEOTIDE SEQUENCE [LARGE SCALE GENOMIC DNA]</scope>
    <source>
        <strain evidence="7">CGMCC 4.7645</strain>
    </source>
</reference>
<feature type="DNA-binding region" description="H-T-H motif" evidence="4">
    <location>
        <begin position="28"/>
        <end position="47"/>
    </location>
</feature>
<dbReference type="InterPro" id="IPR001647">
    <property type="entry name" value="HTH_TetR"/>
</dbReference>
<dbReference type="PROSITE" id="PS01081">
    <property type="entry name" value="HTH_TETR_1"/>
    <property type="match status" value="1"/>
</dbReference>
<dbReference type="Pfam" id="PF00440">
    <property type="entry name" value="TetR_N"/>
    <property type="match status" value="1"/>
</dbReference>
<dbReference type="RefSeq" id="WP_378268191.1">
    <property type="nucleotide sequence ID" value="NZ_JBHUKR010000017.1"/>
</dbReference>
<dbReference type="InterPro" id="IPR036271">
    <property type="entry name" value="Tet_transcr_reg_TetR-rel_C_sf"/>
</dbReference>
<keyword evidence="7" id="KW-1185">Reference proteome</keyword>
<gene>
    <name evidence="6" type="ORF">ACFSXZ_27920</name>
</gene>
<dbReference type="InterPro" id="IPR023772">
    <property type="entry name" value="DNA-bd_HTH_TetR-type_CS"/>
</dbReference>
<name>A0ABW5FZF5_9PSEU</name>
<evidence type="ECO:0000313" key="6">
    <source>
        <dbReference type="EMBL" id="MFD2420163.1"/>
    </source>
</evidence>
<comment type="caution">
    <text evidence="6">The sequence shown here is derived from an EMBL/GenBank/DDBJ whole genome shotgun (WGS) entry which is preliminary data.</text>
</comment>